<name>A0ABX0PKH0_9BURK</name>
<proteinExistence type="predicted"/>
<dbReference type="InterPro" id="IPR003737">
    <property type="entry name" value="GlcNAc_PI_deacetylase-related"/>
</dbReference>
<dbReference type="Pfam" id="PF02585">
    <property type="entry name" value="PIG-L"/>
    <property type="match status" value="1"/>
</dbReference>
<dbReference type="SUPFAM" id="SSF102588">
    <property type="entry name" value="LmbE-like"/>
    <property type="match status" value="1"/>
</dbReference>
<sequence>MPIEPHRAGSVALFLFAHQDDEFGVFHVIEDCRRRGQRVVCAYLTRGNAATGPRRNAESTRVLASLGVGPDDIVFAGDQLGIDDGALYLALERADAWIGQWFSSFETIGAIHVLAWEGGHHDHDALHALAAQVANRLGLLPRLRQFALYNGYRCPGPLFRVLAPLAANGPVESSAIPLSRRLAYLRLCLRYPSQWKTWIGLFPFVLLHYLIDGRQTLQPVRLDRIEERPHAGTLYYEARNFCRWERMQDRLRAWRRRCGA</sequence>
<keyword evidence="2" id="KW-1185">Reference proteome</keyword>
<reference evidence="1 2" key="1">
    <citation type="submission" date="2020-03" db="EMBL/GenBank/DDBJ databases">
        <title>Genome sequence of strain Massilia sp. TW-1.</title>
        <authorList>
            <person name="Chaudhary D.K."/>
        </authorList>
    </citation>
    <scope>NUCLEOTIDE SEQUENCE [LARGE SCALE GENOMIC DNA]</scope>
    <source>
        <strain evidence="1 2">TW-1</strain>
    </source>
</reference>
<dbReference type="RefSeq" id="WP_166864429.1">
    <property type="nucleotide sequence ID" value="NZ_JAAQOM010000024.1"/>
</dbReference>
<organism evidence="1 2">
    <name type="scientific">Telluria antibiotica</name>
    <dbReference type="NCBI Taxonomy" id="2717319"/>
    <lineage>
        <taxon>Bacteria</taxon>
        <taxon>Pseudomonadati</taxon>
        <taxon>Pseudomonadota</taxon>
        <taxon>Betaproteobacteria</taxon>
        <taxon>Burkholderiales</taxon>
        <taxon>Oxalobacteraceae</taxon>
        <taxon>Telluria group</taxon>
        <taxon>Telluria</taxon>
    </lineage>
</organism>
<dbReference type="EMBL" id="JAAQOM010000024">
    <property type="protein sequence ID" value="NIA57570.1"/>
    <property type="molecule type" value="Genomic_DNA"/>
</dbReference>
<protein>
    <submittedName>
        <fullName evidence="1">PIG-L family deacetylase</fullName>
    </submittedName>
</protein>
<accession>A0ABX0PKH0</accession>
<dbReference type="InterPro" id="IPR024078">
    <property type="entry name" value="LmbE-like_dom_sf"/>
</dbReference>
<evidence type="ECO:0000313" key="1">
    <source>
        <dbReference type="EMBL" id="NIA57570.1"/>
    </source>
</evidence>
<dbReference type="Proteomes" id="UP000716322">
    <property type="component" value="Unassembled WGS sequence"/>
</dbReference>
<evidence type="ECO:0000313" key="2">
    <source>
        <dbReference type="Proteomes" id="UP000716322"/>
    </source>
</evidence>
<comment type="caution">
    <text evidence="1">The sequence shown here is derived from an EMBL/GenBank/DDBJ whole genome shotgun (WGS) entry which is preliminary data.</text>
</comment>
<dbReference type="Gene3D" id="3.40.50.10320">
    <property type="entry name" value="LmbE-like"/>
    <property type="match status" value="1"/>
</dbReference>
<gene>
    <name evidence="1" type="ORF">HAV22_28485</name>
</gene>